<reference evidence="8" key="1">
    <citation type="journal article" date="2023" name="Commun. Biol.">
        <title>Genome analysis of Parmales, the sister group of diatoms, reveals the evolutionary specialization of diatoms from phago-mixotrophs to photoautotrophs.</title>
        <authorList>
            <person name="Ban H."/>
            <person name="Sato S."/>
            <person name="Yoshikawa S."/>
            <person name="Yamada K."/>
            <person name="Nakamura Y."/>
            <person name="Ichinomiya M."/>
            <person name="Sato N."/>
            <person name="Blanc-Mathieu R."/>
            <person name="Endo H."/>
            <person name="Kuwata A."/>
            <person name="Ogata H."/>
        </authorList>
    </citation>
    <scope>NUCLEOTIDE SEQUENCE [LARGE SCALE GENOMIC DNA]</scope>
    <source>
        <strain evidence="8">NIES 3700</strain>
    </source>
</reference>
<evidence type="ECO:0000256" key="5">
    <source>
        <dbReference type="ARBA" id="ARBA00023136"/>
    </source>
</evidence>
<comment type="subcellular location">
    <subcellularLocation>
        <location evidence="1">Membrane</location>
        <topology evidence="1">Multi-pass membrane protein</topology>
    </subcellularLocation>
</comment>
<evidence type="ECO:0000313" key="7">
    <source>
        <dbReference type="EMBL" id="GMH74310.1"/>
    </source>
</evidence>
<evidence type="ECO:0000313" key="8">
    <source>
        <dbReference type="Proteomes" id="UP001165122"/>
    </source>
</evidence>
<feature type="transmembrane region" description="Helical" evidence="6">
    <location>
        <begin position="304"/>
        <end position="323"/>
    </location>
</feature>
<dbReference type="EMBL" id="BRXW01000695">
    <property type="protein sequence ID" value="GMH74310.1"/>
    <property type="molecule type" value="Genomic_DNA"/>
</dbReference>
<evidence type="ECO:0000256" key="4">
    <source>
        <dbReference type="ARBA" id="ARBA00022989"/>
    </source>
</evidence>
<feature type="transmembrane region" description="Helical" evidence="6">
    <location>
        <begin position="343"/>
        <end position="361"/>
    </location>
</feature>
<dbReference type="PANTHER" id="PTHR21347:SF0">
    <property type="entry name" value="LIPID SCRAMBLASE CLPTM1L"/>
    <property type="match status" value="1"/>
</dbReference>
<proteinExistence type="inferred from homology"/>
<dbReference type="InterPro" id="IPR008429">
    <property type="entry name" value="CLPTM1"/>
</dbReference>
<accession>A0A9W7AQS6</accession>
<dbReference type="OrthoDB" id="378564at2759"/>
<dbReference type="GO" id="GO:0012505">
    <property type="term" value="C:endomembrane system"/>
    <property type="evidence" value="ECO:0007669"/>
    <property type="project" value="TreeGrafter"/>
</dbReference>
<dbReference type="AlphaFoldDB" id="A0A9W7AQS6"/>
<gene>
    <name evidence="7" type="ORF">TrLO_g217</name>
</gene>
<evidence type="ECO:0000256" key="6">
    <source>
        <dbReference type="SAM" id="Phobius"/>
    </source>
</evidence>
<evidence type="ECO:0000256" key="1">
    <source>
        <dbReference type="ARBA" id="ARBA00004141"/>
    </source>
</evidence>
<feature type="transmembrane region" description="Helical" evidence="6">
    <location>
        <begin position="446"/>
        <end position="467"/>
    </location>
</feature>
<dbReference type="Proteomes" id="UP001165122">
    <property type="component" value="Unassembled WGS sequence"/>
</dbReference>
<organism evidence="7 8">
    <name type="scientific">Triparma laevis f. longispina</name>
    <dbReference type="NCBI Taxonomy" id="1714387"/>
    <lineage>
        <taxon>Eukaryota</taxon>
        <taxon>Sar</taxon>
        <taxon>Stramenopiles</taxon>
        <taxon>Ochrophyta</taxon>
        <taxon>Bolidophyceae</taxon>
        <taxon>Parmales</taxon>
        <taxon>Triparmaceae</taxon>
        <taxon>Triparma</taxon>
    </lineage>
</organism>
<dbReference type="Pfam" id="PF05602">
    <property type="entry name" value="CLPTM1"/>
    <property type="match status" value="1"/>
</dbReference>
<protein>
    <submittedName>
        <fullName evidence="7">Uncharacterized protein</fullName>
    </submittedName>
</protein>
<feature type="transmembrane region" description="Helical" evidence="6">
    <location>
        <begin position="423"/>
        <end position="440"/>
    </location>
</feature>
<sequence length="551" mass="62924">MPSCSSLLLPLTSLLALFYLYTTITTFSHILYPLSSPHYADIVTNSKTKVEPWFKSGQVDYEVTLMNGDSEDVSKILKSGSIDYTSTFDSHKIPLTLQTSSTPSSTSSSLKQLVKDFGFLVGFYKYLSPSPLKPTIIPLNKNLLTPSTYLNVTLTFFNSQNQIYTVTSTSKILHKTLKKRFPIQHLLKGVENVEEFEEYVPEHIFHLSLTEEVYPYELSRDLNVKRSNGGYVSVPTLEKLPFTEFESYLNLEDNLNLNVEIKKVGLERLRLYAHFSGALETQKDLGFEQNDIDDIRSLITDTSITYLLLILLATVTHTLLEIASVKSSYNFWRDNESLEGLSLIYVGGDFFCQGVLLLFLVNEESSIFVTFPSFLSLILAGWKSVKCLGFQISTSGLKFTRIESRSKSENETINYDLIAIKTVLKYMSPLMIAYLIMASFDEYKSIYDYVITNLSSIIYFIGFAILCPQLFINYRLKSVEALPWRALCYKFSSTFIDDIFAVVIRMPMSSRLACFRDDIVFFGLCYQRWIYKVDEERVAEGQDDVGKKKKE</sequence>
<evidence type="ECO:0000256" key="3">
    <source>
        <dbReference type="ARBA" id="ARBA00022692"/>
    </source>
</evidence>
<comment type="caution">
    <text evidence="7">The sequence shown here is derived from an EMBL/GenBank/DDBJ whole genome shotgun (WGS) entry which is preliminary data.</text>
</comment>
<keyword evidence="8" id="KW-1185">Reference proteome</keyword>
<keyword evidence="5 6" id="KW-0472">Membrane</keyword>
<dbReference type="GO" id="GO:0016020">
    <property type="term" value="C:membrane"/>
    <property type="evidence" value="ECO:0007669"/>
    <property type="project" value="UniProtKB-SubCell"/>
</dbReference>
<keyword evidence="4 6" id="KW-1133">Transmembrane helix</keyword>
<dbReference type="PANTHER" id="PTHR21347">
    <property type="entry name" value="CLEFT LIP AND PALATE ASSOCIATED TRANSMEMBRANE PROTEIN-RELATED"/>
    <property type="match status" value="1"/>
</dbReference>
<name>A0A9W7AQS6_9STRA</name>
<keyword evidence="3 6" id="KW-0812">Transmembrane</keyword>
<evidence type="ECO:0000256" key="2">
    <source>
        <dbReference type="ARBA" id="ARBA00009310"/>
    </source>
</evidence>
<comment type="similarity">
    <text evidence="2">Belongs to the CLPTM1 family.</text>
</comment>